<proteinExistence type="predicted"/>
<dbReference type="AlphaFoldDB" id="A0A4S1WAY7"/>
<protein>
    <submittedName>
        <fullName evidence="1">Uncharacterized protein</fullName>
    </submittedName>
</protein>
<evidence type="ECO:0000313" key="2">
    <source>
        <dbReference type="Proteomes" id="UP000309848"/>
    </source>
</evidence>
<accession>A0A4S1WAY7</accession>
<organism evidence="1 2">
    <name type="scientific">Sphingomonas naasensis</name>
    <dbReference type="NCBI Taxonomy" id="1344951"/>
    <lineage>
        <taxon>Bacteria</taxon>
        <taxon>Pseudomonadati</taxon>
        <taxon>Pseudomonadota</taxon>
        <taxon>Alphaproteobacteria</taxon>
        <taxon>Sphingomonadales</taxon>
        <taxon>Sphingomonadaceae</taxon>
        <taxon>Sphingomonas</taxon>
    </lineage>
</organism>
<dbReference type="RefSeq" id="WP_135986648.1">
    <property type="nucleotide sequence ID" value="NZ_JAASQM010000001.1"/>
</dbReference>
<comment type="caution">
    <text evidence="1">The sequence shown here is derived from an EMBL/GenBank/DDBJ whole genome shotgun (WGS) entry which is preliminary data.</text>
</comment>
<dbReference type="EMBL" id="SRXU01000007">
    <property type="protein sequence ID" value="TGX40094.1"/>
    <property type="molecule type" value="Genomic_DNA"/>
</dbReference>
<evidence type="ECO:0000313" key="1">
    <source>
        <dbReference type="EMBL" id="TGX40094.1"/>
    </source>
</evidence>
<keyword evidence="2" id="KW-1185">Reference proteome</keyword>
<gene>
    <name evidence="1" type="ORF">E5A74_16120</name>
</gene>
<name>A0A4S1WAY7_9SPHN</name>
<reference evidence="1 2" key="1">
    <citation type="submission" date="2019-04" db="EMBL/GenBank/DDBJ databases">
        <title>Sphingomonas psychrotolerans sp. nov., isolated from soil in the Tianshan Mountains, Xinjiang, China.</title>
        <authorList>
            <person name="Luo Y."/>
            <person name="Sheng H."/>
        </authorList>
    </citation>
    <scope>NUCLEOTIDE SEQUENCE [LARGE SCALE GENOMIC DNA]</scope>
    <source>
        <strain evidence="1 2">KIS18-15</strain>
    </source>
</reference>
<dbReference type="OrthoDB" id="287438at2"/>
<dbReference type="Proteomes" id="UP000309848">
    <property type="component" value="Unassembled WGS sequence"/>
</dbReference>
<sequence length="114" mass="12616">MAIHRYHHPMDGLMIHAGACDFCDHQGWLGFYLCGDQETIVLLCDECDTVYSSPLDKNRGNPTRLSDAPEYRVEALNVSIAGGRDATRAEVAAKGWGAYVEGEYAYHVKGRGRP</sequence>